<proteinExistence type="predicted"/>
<name>A0A0F9RQ26_9ZZZZ</name>
<protein>
    <submittedName>
        <fullName evidence="1">Uncharacterized protein</fullName>
    </submittedName>
</protein>
<dbReference type="AlphaFoldDB" id="A0A0F9RQ26"/>
<dbReference type="EMBL" id="LAZR01003339">
    <property type="protein sequence ID" value="KKN19398.1"/>
    <property type="molecule type" value="Genomic_DNA"/>
</dbReference>
<accession>A0A0F9RQ26</accession>
<evidence type="ECO:0000313" key="1">
    <source>
        <dbReference type="EMBL" id="KKN19398.1"/>
    </source>
</evidence>
<reference evidence="1" key="1">
    <citation type="journal article" date="2015" name="Nature">
        <title>Complex archaea that bridge the gap between prokaryotes and eukaryotes.</title>
        <authorList>
            <person name="Spang A."/>
            <person name="Saw J.H."/>
            <person name="Jorgensen S.L."/>
            <person name="Zaremba-Niedzwiedzka K."/>
            <person name="Martijn J."/>
            <person name="Lind A.E."/>
            <person name="van Eijk R."/>
            <person name="Schleper C."/>
            <person name="Guy L."/>
            <person name="Ettema T.J."/>
        </authorList>
    </citation>
    <scope>NUCLEOTIDE SEQUENCE</scope>
</reference>
<comment type="caution">
    <text evidence="1">The sequence shown here is derived from an EMBL/GenBank/DDBJ whole genome shotgun (WGS) entry which is preliminary data.</text>
</comment>
<sequence>MEKQVVIKITLIGTEGQLDKPEVAYGVRHLKDSLTAARFQALKLEEKYRRYGWTYIIADKELEMEYCENCAAEKKGKCQDVKAAGCNMPVCPNDSCCFWMPKRKEGKAC</sequence>
<organism evidence="1">
    <name type="scientific">marine sediment metagenome</name>
    <dbReference type="NCBI Taxonomy" id="412755"/>
    <lineage>
        <taxon>unclassified sequences</taxon>
        <taxon>metagenomes</taxon>
        <taxon>ecological metagenomes</taxon>
    </lineage>
</organism>
<gene>
    <name evidence="1" type="ORF">LCGC14_0946090</name>
</gene>